<organism evidence="4 5">
    <name type="scientific">Paracoccus aminovorans</name>
    <dbReference type="NCBI Taxonomy" id="34004"/>
    <lineage>
        <taxon>Bacteria</taxon>
        <taxon>Pseudomonadati</taxon>
        <taxon>Pseudomonadota</taxon>
        <taxon>Alphaproteobacteria</taxon>
        <taxon>Rhodobacterales</taxon>
        <taxon>Paracoccaceae</taxon>
        <taxon>Paracoccus</taxon>
    </lineage>
</organism>
<dbReference type="Pfam" id="PF21102">
    <property type="entry name" value="DprA_N"/>
    <property type="match status" value="1"/>
</dbReference>
<dbReference type="InterPro" id="IPR003488">
    <property type="entry name" value="DprA"/>
</dbReference>
<protein>
    <submittedName>
        <fullName evidence="4">DNA processing protein</fullName>
    </submittedName>
</protein>
<feature type="domain" description="DprA winged helix" evidence="3">
    <location>
        <begin position="361"/>
        <end position="411"/>
    </location>
</feature>
<reference evidence="4 5" key="1">
    <citation type="submission" date="2016-10" db="EMBL/GenBank/DDBJ databases">
        <authorList>
            <person name="de Groot N.N."/>
        </authorList>
    </citation>
    <scope>NUCLEOTIDE SEQUENCE [LARGE SCALE GENOMIC DNA]</scope>
    <source>
        <strain evidence="4 5">DSM 8537</strain>
    </source>
</reference>
<evidence type="ECO:0000313" key="5">
    <source>
        <dbReference type="Proteomes" id="UP000183635"/>
    </source>
</evidence>
<evidence type="ECO:0000256" key="1">
    <source>
        <dbReference type="ARBA" id="ARBA00006525"/>
    </source>
</evidence>
<gene>
    <name evidence="4" type="ORF">SAMN04488021_10684</name>
</gene>
<dbReference type="InterPro" id="IPR057666">
    <property type="entry name" value="DrpA_SLOG"/>
</dbReference>
<sequence>MTMARPLPFEPHHTTLTPKGDGIATLRLIRSRKVGPATFHRLLAEHGSAEAALAALPEIARAAGIEDYAPCPPAVVHAEIEAGRRAGARLLTWDDPDYPALLRNVAEAPAALWLRGDLAVLDRLPVAVIGARNASSLGLRMARGMAAGLAQSGAAVIAGLARGIDTVAHEAALQAGTVAVMAGGIDMIYPAENAALAESICDTGLLMTEQPPGVEPVARHFPARNRIISGLSRAVVVVEAAHRSGSLITARCALDQGREVMAVPGHPMDARASGCNALIRDGATLVRNSVDVLTALQSNGAPESREAAEPLPMAAPAAAPAPVSIARVWQPAAVARRLADLGHGLRHRPETHTLPAQGGPVNLEARILDRLGPSPTEENLLIRDLGLPAAVIAPALLALELSGRVQRITGGRLALTGS</sequence>
<name>A0A1I2Z0E0_9RHOB</name>
<dbReference type="InterPro" id="IPR041614">
    <property type="entry name" value="DprA_WH"/>
</dbReference>
<dbReference type="NCBIfam" id="TIGR00732">
    <property type="entry name" value="dprA"/>
    <property type="match status" value="1"/>
</dbReference>
<evidence type="ECO:0000259" key="3">
    <source>
        <dbReference type="Pfam" id="PF17782"/>
    </source>
</evidence>
<dbReference type="OrthoDB" id="9785707at2"/>
<dbReference type="PANTHER" id="PTHR43022:SF1">
    <property type="entry name" value="PROTEIN SMF"/>
    <property type="match status" value="1"/>
</dbReference>
<dbReference type="Proteomes" id="UP000183635">
    <property type="component" value="Unassembled WGS sequence"/>
</dbReference>
<keyword evidence="5" id="KW-1185">Reference proteome</keyword>
<dbReference type="PANTHER" id="PTHR43022">
    <property type="entry name" value="PROTEIN SMF"/>
    <property type="match status" value="1"/>
</dbReference>
<comment type="similarity">
    <text evidence="1">Belongs to the DprA/Smf family.</text>
</comment>
<dbReference type="InterPro" id="IPR036388">
    <property type="entry name" value="WH-like_DNA-bd_sf"/>
</dbReference>
<evidence type="ECO:0000259" key="2">
    <source>
        <dbReference type="Pfam" id="PF02481"/>
    </source>
</evidence>
<dbReference type="EMBL" id="FOPU01000006">
    <property type="protein sequence ID" value="SFH30451.1"/>
    <property type="molecule type" value="Genomic_DNA"/>
</dbReference>
<dbReference type="Gene3D" id="1.10.10.10">
    <property type="entry name" value="Winged helix-like DNA-binding domain superfamily/Winged helix DNA-binding domain"/>
    <property type="match status" value="1"/>
</dbReference>
<dbReference type="Pfam" id="PF02481">
    <property type="entry name" value="DNA_processg_A"/>
    <property type="match status" value="1"/>
</dbReference>
<feature type="domain" description="Smf/DprA SLOG" evidence="2">
    <location>
        <begin position="90"/>
        <end position="296"/>
    </location>
</feature>
<dbReference type="Pfam" id="PF17782">
    <property type="entry name" value="WHD_DprA"/>
    <property type="match status" value="1"/>
</dbReference>
<dbReference type="STRING" id="34004.SAMN04488021_10684"/>
<dbReference type="AlphaFoldDB" id="A0A1I2Z0E0"/>
<dbReference type="Gene3D" id="3.40.50.450">
    <property type="match status" value="1"/>
</dbReference>
<dbReference type="GO" id="GO:0009294">
    <property type="term" value="P:DNA-mediated transformation"/>
    <property type="evidence" value="ECO:0007669"/>
    <property type="project" value="InterPro"/>
</dbReference>
<evidence type="ECO:0000313" key="4">
    <source>
        <dbReference type="EMBL" id="SFH30451.1"/>
    </source>
</evidence>
<dbReference type="SUPFAM" id="SSF102405">
    <property type="entry name" value="MCP/YpsA-like"/>
    <property type="match status" value="1"/>
</dbReference>
<accession>A0A1I2Z0E0</accession>
<proteinExistence type="inferred from homology"/>